<gene>
    <name evidence="1" type="ORF">POL67_10060</name>
</gene>
<dbReference type="EMBL" id="JAQNDO010000001">
    <property type="protein sequence ID" value="MDC0741691.1"/>
    <property type="molecule type" value="Genomic_DNA"/>
</dbReference>
<accession>A0ABT5EIQ4</accession>
<comment type="caution">
    <text evidence="1">The sequence shown here is derived from an EMBL/GenBank/DDBJ whole genome shotgun (WGS) entry which is preliminary data.</text>
</comment>
<sequence>MQELGAAPVAPEEVTYVERLDWRILTGKTFDANDAWGVASTFLGPGMILPGTTLLRLIRALRELNGELPKTAEPAREPPVESPFETLDLDEVVELERSAVELDDVARKVGKTGAEEGCESAGRSQLFVSLDVYGFLGTDGYAEKHAWLEAHGLGTLLGYHDAAEALRRYLRDPERKHFLPEAAEDEEVVGAWVSVDWFRLGVPTPPGMSPVSWLARCERFLRDYDPESFESPFSLSMKIGSETYEVEWRRDHHQKPSVVRVFVEKWPGERA</sequence>
<organism evidence="1 2">
    <name type="scientific">Polyangium mundeleinium</name>
    <dbReference type="NCBI Taxonomy" id="2995306"/>
    <lineage>
        <taxon>Bacteria</taxon>
        <taxon>Pseudomonadati</taxon>
        <taxon>Myxococcota</taxon>
        <taxon>Polyangia</taxon>
        <taxon>Polyangiales</taxon>
        <taxon>Polyangiaceae</taxon>
        <taxon>Polyangium</taxon>
    </lineage>
</organism>
<protein>
    <submittedName>
        <fullName evidence="1">Uncharacterized protein</fullName>
    </submittedName>
</protein>
<dbReference type="Proteomes" id="UP001221411">
    <property type="component" value="Unassembled WGS sequence"/>
</dbReference>
<dbReference type="RefSeq" id="WP_271917018.1">
    <property type="nucleotide sequence ID" value="NZ_JAQNDO010000001.1"/>
</dbReference>
<keyword evidence="2" id="KW-1185">Reference proteome</keyword>
<evidence type="ECO:0000313" key="1">
    <source>
        <dbReference type="EMBL" id="MDC0741691.1"/>
    </source>
</evidence>
<proteinExistence type="predicted"/>
<reference evidence="1 2" key="1">
    <citation type="submission" date="2022-11" db="EMBL/GenBank/DDBJ databases">
        <title>Minimal conservation of predation-associated metabolite biosynthetic gene clusters underscores biosynthetic potential of Myxococcota including descriptions for ten novel species: Archangium lansinium sp. nov., Myxococcus landrumus sp. nov., Nannocystis bai.</title>
        <authorList>
            <person name="Ahearne A."/>
            <person name="Stevens C."/>
            <person name="Dowd S."/>
        </authorList>
    </citation>
    <scope>NUCLEOTIDE SEQUENCE [LARGE SCALE GENOMIC DNA]</scope>
    <source>
        <strain evidence="1 2">RJM3</strain>
    </source>
</reference>
<name>A0ABT5EIQ4_9BACT</name>
<evidence type="ECO:0000313" key="2">
    <source>
        <dbReference type="Proteomes" id="UP001221411"/>
    </source>
</evidence>